<accession>A0ABU1RUU8</accession>
<name>A0ABU1RUU8_9GAMM</name>
<feature type="region of interest" description="Disordered" evidence="3">
    <location>
        <begin position="342"/>
        <end position="373"/>
    </location>
</feature>
<reference evidence="4 5" key="1">
    <citation type="submission" date="2023-07" db="EMBL/GenBank/DDBJ databases">
        <title>Sorghum-associated microbial communities from plants grown in Nebraska, USA.</title>
        <authorList>
            <person name="Schachtman D."/>
        </authorList>
    </citation>
    <scope>NUCLEOTIDE SEQUENCE [LARGE SCALE GENOMIC DNA]</scope>
    <source>
        <strain evidence="4 5">BE107</strain>
    </source>
</reference>
<dbReference type="Gene3D" id="3.40.50.2000">
    <property type="entry name" value="Glycogen Phosphorylase B"/>
    <property type="match status" value="2"/>
</dbReference>
<dbReference type="CDD" id="cd03789">
    <property type="entry name" value="GT9_LPS_heptosyltransferase"/>
    <property type="match status" value="1"/>
</dbReference>
<evidence type="ECO:0000313" key="5">
    <source>
        <dbReference type="Proteomes" id="UP001254759"/>
    </source>
</evidence>
<dbReference type="Proteomes" id="UP001254759">
    <property type="component" value="Unassembled WGS sequence"/>
</dbReference>
<evidence type="ECO:0000256" key="2">
    <source>
        <dbReference type="ARBA" id="ARBA00022679"/>
    </source>
</evidence>
<proteinExistence type="predicted"/>
<keyword evidence="1 4" id="KW-0328">Glycosyltransferase</keyword>
<comment type="caution">
    <text evidence="4">The sequence shown here is derived from an EMBL/GenBank/DDBJ whole genome shotgun (WGS) entry which is preliminary data.</text>
</comment>
<organism evidence="4 5">
    <name type="scientific">Pseudoxanthomonas sacheonensis</name>
    <dbReference type="NCBI Taxonomy" id="443615"/>
    <lineage>
        <taxon>Bacteria</taxon>
        <taxon>Pseudomonadati</taxon>
        <taxon>Pseudomonadota</taxon>
        <taxon>Gammaproteobacteria</taxon>
        <taxon>Lysobacterales</taxon>
        <taxon>Lysobacteraceae</taxon>
        <taxon>Pseudoxanthomonas</taxon>
    </lineage>
</organism>
<dbReference type="InterPro" id="IPR002201">
    <property type="entry name" value="Glyco_trans_9"/>
</dbReference>
<dbReference type="GO" id="GO:0016757">
    <property type="term" value="F:glycosyltransferase activity"/>
    <property type="evidence" value="ECO:0007669"/>
    <property type="project" value="UniProtKB-KW"/>
</dbReference>
<evidence type="ECO:0000256" key="3">
    <source>
        <dbReference type="SAM" id="MobiDB-lite"/>
    </source>
</evidence>
<keyword evidence="2 4" id="KW-0808">Transferase</keyword>
<dbReference type="EC" id="2.4.-.-" evidence="4"/>
<protein>
    <submittedName>
        <fullName evidence="4">Heptosyltransferase-2/heptosyltransferase-3</fullName>
        <ecNumber evidence="4">2.4.-.-</ecNumber>
    </submittedName>
</protein>
<sequence>MSARPLIVRTGAFGDVVLLTTLIHLLHARYGSPVDVIGADAWTEALLADDPAVAEVRLLTSRNTPYALNPSQWRVARWLRQRGRGPVYMCDNHPRLLALLRRGGVRQEDMVRRPIEDEAPGAPIRLWPDRWLDMGQRDPASLYPTLAVDAQAYRLPSLVLGDAARNEYRQWKQAKSLHGPLILLQPGNKRTHKRGTVATRQHPKFWPPESWAALAGAIWQDLPDAQVLLCGSPQEQSVLEEIRVAARNDPRLHNLGGELPIPRLLALIEDAHSMVSVDTGPAHAAAALACPLVVMFGPASPLKWRPLGPGKVVVLRGERGDQSEVRDLSAAQVISAWRSAVAADAGDPHSNVPARFRESDPVSAPDPSNPGDA</sequence>
<gene>
    <name evidence="4" type="ORF">J2W94_002370</name>
</gene>
<dbReference type="Pfam" id="PF01075">
    <property type="entry name" value="Glyco_transf_9"/>
    <property type="match status" value="1"/>
</dbReference>
<dbReference type="PANTHER" id="PTHR30160">
    <property type="entry name" value="TETRAACYLDISACCHARIDE 4'-KINASE-RELATED"/>
    <property type="match status" value="1"/>
</dbReference>
<dbReference type="SUPFAM" id="SSF53756">
    <property type="entry name" value="UDP-Glycosyltransferase/glycogen phosphorylase"/>
    <property type="match status" value="1"/>
</dbReference>
<dbReference type="RefSeq" id="WP_310093491.1">
    <property type="nucleotide sequence ID" value="NZ_JAVDTT010000002.1"/>
</dbReference>
<dbReference type="InterPro" id="IPR051199">
    <property type="entry name" value="LPS_LOS_Heptosyltrfase"/>
</dbReference>
<keyword evidence="5" id="KW-1185">Reference proteome</keyword>
<dbReference type="PANTHER" id="PTHR30160:SF1">
    <property type="entry name" value="LIPOPOLYSACCHARIDE 1,2-N-ACETYLGLUCOSAMINETRANSFERASE-RELATED"/>
    <property type="match status" value="1"/>
</dbReference>
<dbReference type="EMBL" id="JAVDTT010000002">
    <property type="protein sequence ID" value="MDR6842085.1"/>
    <property type="molecule type" value="Genomic_DNA"/>
</dbReference>
<evidence type="ECO:0000313" key="4">
    <source>
        <dbReference type="EMBL" id="MDR6842085.1"/>
    </source>
</evidence>
<evidence type="ECO:0000256" key="1">
    <source>
        <dbReference type="ARBA" id="ARBA00022676"/>
    </source>
</evidence>